<dbReference type="AlphaFoldDB" id="A0A6H1ZIC8"/>
<organism evidence="1">
    <name type="scientific">viral metagenome</name>
    <dbReference type="NCBI Taxonomy" id="1070528"/>
    <lineage>
        <taxon>unclassified sequences</taxon>
        <taxon>metagenomes</taxon>
        <taxon>organismal metagenomes</taxon>
    </lineage>
</organism>
<protein>
    <submittedName>
        <fullName evidence="1">Uncharacterized protein</fullName>
    </submittedName>
</protein>
<reference evidence="1" key="1">
    <citation type="submission" date="2020-03" db="EMBL/GenBank/DDBJ databases">
        <title>The deep terrestrial virosphere.</title>
        <authorList>
            <person name="Holmfeldt K."/>
            <person name="Nilsson E."/>
            <person name="Simone D."/>
            <person name="Lopez-Fernandez M."/>
            <person name="Wu X."/>
            <person name="de Brujin I."/>
            <person name="Lundin D."/>
            <person name="Andersson A."/>
            <person name="Bertilsson S."/>
            <person name="Dopson M."/>
        </authorList>
    </citation>
    <scope>NUCLEOTIDE SEQUENCE</scope>
    <source>
        <strain evidence="2">MM415A01050</strain>
        <strain evidence="3">MM415B02380</strain>
        <strain evidence="1">TM448A00578</strain>
    </source>
</reference>
<dbReference type="EMBL" id="MT142910">
    <property type="protein sequence ID" value="QJA90413.1"/>
    <property type="molecule type" value="Genomic_DNA"/>
</dbReference>
<evidence type="ECO:0000313" key="3">
    <source>
        <dbReference type="EMBL" id="QJA90413.1"/>
    </source>
</evidence>
<sequence>MTDKEKERLKDAVERAFGYDGGGYYIDNRNQDTETILSLINRQVTEDEAWELCDKVEQGFIHRGSQPMANNGWEALRAIRKALGIGK</sequence>
<dbReference type="EMBL" id="MT142343">
    <property type="protein sequence ID" value="QJA78569.1"/>
    <property type="molecule type" value="Genomic_DNA"/>
</dbReference>
<evidence type="ECO:0000313" key="2">
    <source>
        <dbReference type="EMBL" id="QJA78569.1"/>
    </source>
</evidence>
<name>A0A6H1ZIC8_9ZZZZ</name>
<accession>A0A6H1ZIC8</accession>
<dbReference type="EMBL" id="MT144026">
    <property type="protein sequence ID" value="QJA46950.1"/>
    <property type="molecule type" value="Genomic_DNA"/>
</dbReference>
<gene>
    <name evidence="2" type="ORF">MM415A01050_0015</name>
    <name evidence="3" type="ORF">MM415B02380_0022</name>
    <name evidence="1" type="ORF">TM448A00578_0036</name>
</gene>
<evidence type="ECO:0000313" key="1">
    <source>
        <dbReference type="EMBL" id="QJA46950.1"/>
    </source>
</evidence>
<proteinExistence type="predicted"/>